<sequence length="193" mass="21124">MILHLEQSKGKHANHDQAVESFLQAHTIAVDKYSGQSEEVADTAHKLALAYSESATAEAETAAEQYLAESLGILQVLHGPHHPKTLAVQEDLCKLMLRMDRSDEAVTALKTLIAAKIETFGDWSEEVGDSYKLFGSIQLSQGYLEKALKNFKKLTSFRLSGAYVTANQSQAVIVNLSWSRNVAFVPSPLPPIA</sequence>
<accession>A0A2G8KFG5</accession>
<dbReference type="InterPro" id="IPR011990">
    <property type="entry name" value="TPR-like_helical_dom_sf"/>
</dbReference>
<organism evidence="1 2">
    <name type="scientific">Stichopus japonicus</name>
    <name type="common">Sea cucumber</name>
    <dbReference type="NCBI Taxonomy" id="307972"/>
    <lineage>
        <taxon>Eukaryota</taxon>
        <taxon>Metazoa</taxon>
        <taxon>Echinodermata</taxon>
        <taxon>Eleutherozoa</taxon>
        <taxon>Echinozoa</taxon>
        <taxon>Holothuroidea</taxon>
        <taxon>Aspidochirotacea</taxon>
        <taxon>Aspidochirotida</taxon>
        <taxon>Stichopodidae</taxon>
        <taxon>Apostichopus</taxon>
    </lineage>
</organism>
<evidence type="ECO:0000313" key="1">
    <source>
        <dbReference type="EMBL" id="PIK46737.1"/>
    </source>
</evidence>
<dbReference type="InterPro" id="IPR042621">
    <property type="entry name" value="TTC23/TTC23L"/>
</dbReference>
<evidence type="ECO:0000313" key="2">
    <source>
        <dbReference type="Proteomes" id="UP000230750"/>
    </source>
</evidence>
<protein>
    <submittedName>
        <fullName evidence="1">Putative tetratricopeptide repeat protein 23</fullName>
    </submittedName>
</protein>
<name>A0A2G8KFG5_STIJA</name>
<dbReference type="AlphaFoldDB" id="A0A2G8KFG5"/>
<dbReference type="Gene3D" id="1.25.40.10">
    <property type="entry name" value="Tetratricopeptide repeat domain"/>
    <property type="match status" value="1"/>
</dbReference>
<dbReference type="Proteomes" id="UP000230750">
    <property type="component" value="Unassembled WGS sequence"/>
</dbReference>
<keyword evidence="2" id="KW-1185">Reference proteome</keyword>
<reference evidence="1 2" key="1">
    <citation type="journal article" date="2017" name="PLoS Biol.">
        <title>The sea cucumber genome provides insights into morphological evolution and visceral regeneration.</title>
        <authorList>
            <person name="Zhang X."/>
            <person name="Sun L."/>
            <person name="Yuan J."/>
            <person name="Sun Y."/>
            <person name="Gao Y."/>
            <person name="Zhang L."/>
            <person name="Li S."/>
            <person name="Dai H."/>
            <person name="Hamel J.F."/>
            <person name="Liu C."/>
            <person name="Yu Y."/>
            <person name="Liu S."/>
            <person name="Lin W."/>
            <person name="Guo K."/>
            <person name="Jin S."/>
            <person name="Xu P."/>
            <person name="Storey K.B."/>
            <person name="Huan P."/>
            <person name="Zhang T."/>
            <person name="Zhou Y."/>
            <person name="Zhang J."/>
            <person name="Lin C."/>
            <person name="Li X."/>
            <person name="Xing L."/>
            <person name="Huo D."/>
            <person name="Sun M."/>
            <person name="Wang L."/>
            <person name="Mercier A."/>
            <person name="Li F."/>
            <person name="Yang H."/>
            <person name="Xiang J."/>
        </authorList>
    </citation>
    <scope>NUCLEOTIDE SEQUENCE [LARGE SCALE GENOMIC DNA]</scope>
    <source>
        <strain evidence="1">Shaxun</strain>
        <tissue evidence="1">Muscle</tissue>
    </source>
</reference>
<comment type="caution">
    <text evidence="1">The sequence shown here is derived from an EMBL/GenBank/DDBJ whole genome shotgun (WGS) entry which is preliminary data.</text>
</comment>
<dbReference type="OrthoDB" id="9986634at2759"/>
<dbReference type="PANTHER" id="PTHR14485:SF2">
    <property type="entry name" value="FUNGAL STAND N-TERMINAL GOODBYE DOMAIN-CONTAINING PROTEIN"/>
    <property type="match status" value="1"/>
</dbReference>
<proteinExistence type="predicted"/>
<dbReference type="EMBL" id="MRZV01000624">
    <property type="protein sequence ID" value="PIK46737.1"/>
    <property type="molecule type" value="Genomic_DNA"/>
</dbReference>
<gene>
    <name evidence="1" type="ORF">BSL78_16401</name>
</gene>
<dbReference type="PANTHER" id="PTHR14485">
    <property type="entry name" value="TETRATRICOPEPTIDE REPEAT PROTEIN 23"/>
    <property type="match status" value="1"/>
</dbReference>
<dbReference type="STRING" id="307972.A0A2G8KFG5"/>
<dbReference type="SUPFAM" id="SSF48452">
    <property type="entry name" value="TPR-like"/>
    <property type="match status" value="1"/>
</dbReference>